<evidence type="ECO:0000313" key="2">
    <source>
        <dbReference type="Proteomes" id="UP001107558"/>
    </source>
</evidence>
<dbReference type="AlphaFoldDB" id="A0A9J6CBP1"/>
<protein>
    <recommendedName>
        <fullName evidence="3">N-acetyltransferase domain-containing protein</fullName>
    </recommendedName>
</protein>
<dbReference type="SUPFAM" id="SSF55729">
    <property type="entry name" value="Acyl-CoA N-acyltransferases (Nat)"/>
    <property type="match status" value="1"/>
</dbReference>
<proteinExistence type="predicted"/>
<evidence type="ECO:0008006" key="3">
    <source>
        <dbReference type="Google" id="ProtNLM"/>
    </source>
</evidence>
<dbReference type="InterPro" id="IPR016181">
    <property type="entry name" value="Acyl_CoA_acyltransferase"/>
</dbReference>
<gene>
    <name evidence="1" type="ORF">PVAND_009108</name>
</gene>
<name>A0A9J6CBP1_POLVA</name>
<dbReference type="GO" id="GO:0008080">
    <property type="term" value="F:N-acetyltransferase activity"/>
    <property type="evidence" value="ECO:0007669"/>
    <property type="project" value="TreeGrafter"/>
</dbReference>
<dbReference type="EMBL" id="JADBJN010000001">
    <property type="protein sequence ID" value="KAG5679548.1"/>
    <property type="molecule type" value="Genomic_DNA"/>
</dbReference>
<accession>A0A9J6CBP1</accession>
<organism evidence="1 2">
    <name type="scientific">Polypedilum vanderplanki</name>
    <name type="common">Sleeping chironomid midge</name>
    <dbReference type="NCBI Taxonomy" id="319348"/>
    <lineage>
        <taxon>Eukaryota</taxon>
        <taxon>Metazoa</taxon>
        <taxon>Ecdysozoa</taxon>
        <taxon>Arthropoda</taxon>
        <taxon>Hexapoda</taxon>
        <taxon>Insecta</taxon>
        <taxon>Pterygota</taxon>
        <taxon>Neoptera</taxon>
        <taxon>Endopterygota</taxon>
        <taxon>Diptera</taxon>
        <taxon>Nematocera</taxon>
        <taxon>Chironomoidea</taxon>
        <taxon>Chironomidae</taxon>
        <taxon>Chironominae</taxon>
        <taxon>Polypedilum</taxon>
        <taxon>Polypedilum</taxon>
    </lineage>
</organism>
<reference evidence="1" key="1">
    <citation type="submission" date="2021-03" db="EMBL/GenBank/DDBJ databases">
        <title>Chromosome level genome of the anhydrobiotic midge Polypedilum vanderplanki.</title>
        <authorList>
            <person name="Yoshida Y."/>
            <person name="Kikawada T."/>
            <person name="Gusev O."/>
        </authorList>
    </citation>
    <scope>NUCLEOTIDE SEQUENCE</scope>
    <source>
        <strain evidence="1">NIAS01</strain>
        <tissue evidence="1">Whole body or cell culture</tissue>
    </source>
</reference>
<dbReference type="OrthoDB" id="8191594at2759"/>
<comment type="caution">
    <text evidence="1">The sequence shown here is derived from an EMBL/GenBank/DDBJ whole genome shotgun (WGS) entry which is preliminary data.</text>
</comment>
<dbReference type="PANTHER" id="PTHR20905">
    <property type="entry name" value="N-ACETYLTRANSFERASE-RELATED"/>
    <property type="match status" value="1"/>
</dbReference>
<keyword evidence="2" id="KW-1185">Reference proteome</keyword>
<sequence>MLGELDVLETKIEFLPYSSKYYEEVINVIRQSFFQFETVCIGSEIDKNIEGQKDLEGLCNDALNRRNNVSIVARDVCKDKIVGVSINVLQNKLIACNNKESSYFENFRDTCCKTDNAKSLMNYMIEADARIDIFKKFSINSLLEIPTVLKEYGGQGIGLELCKYSIDIAKNLKLSLVTALWTGKNSQSIGKKLGFDILYEESFNNFSFNGKTFAERVQDSKLTYHVAAKSI</sequence>
<evidence type="ECO:0000313" key="1">
    <source>
        <dbReference type="EMBL" id="KAG5679548.1"/>
    </source>
</evidence>
<dbReference type="Gene3D" id="3.40.630.30">
    <property type="match status" value="1"/>
</dbReference>
<dbReference type="Proteomes" id="UP001107558">
    <property type="component" value="Chromosome 1"/>
</dbReference>
<dbReference type="PANTHER" id="PTHR20905:SF28">
    <property type="entry name" value="GH28833P-RELATED"/>
    <property type="match status" value="1"/>
</dbReference>